<evidence type="ECO:0000256" key="1">
    <source>
        <dbReference type="SAM" id="MobiDB-lite"/>
    </source>
</evidence>
<dbReference type="EMBL" id="HBIX01007474">
    <property type="protein sequence ID" value="CAE0713063.1"/>
    <property type="molecule type" value="Transcribed_RNA"/>
</dbReference>
<sequence length="623" mass="71078">MTSNHEDDGGRDGPPWLEQEHPPHASRIIFGSCNSQHYEQPFWKVIRERNPTAFVWTGDAVYADDRRKQSDLGEEPSTETSAETPSTSDNAPWWWPSLSRFRSRSLGYTGATPEYLRELYQQQLKVPGYRDLITDENGGRGNISIFGALDDHDYGINNGDKTFPFRKESGIEFTKFLGLNDESSAMSRRASKGLGVYGVQVYDFSSMTVRLLSDSDAGLDPDVVPDAIYIDRLMNKNSDENNHSSSDQLVAIFVLDVRSNKTPWAKSYPELYALDPEGDFLGEDQWKWFETAIGRSKARVNIIVSGIQVHAPWFYDVNKIENWSGFPKAQHRLYQTILQPNVRAPILFSGDVHMAQFLRKDCRRMVPTTETGKEGDSENTSHRMIRPLYEVTSSGMTHSWGSKASYCGRPKNSKLCTFYPFNVLVEIVMTYAHFASPWTALLRGNDDDRSIDSRRSRKRRMNMQRQYTLDRNIAEVELDWAENLVAVRILGDKGETLLRQDWSMDRLTGGSGTTTETETFLNDKSFDVGQERLEASLRRTFSRDHDDYVCVNYRGNIDAVHFVFGIVSSIGLFMTLGLFPILFCFGVLSKFIIRRCRQGKKTLREGREESKCTSSVVERPKND</sequence>
<dbReference type="Pfam" id="PF09423">
    <property type="entry name" value="PhoD"/>
    <property type="match status" value="1"/>
</dbReference>
<dbReference type="CDD" id="cd07389">
    <property type="entry name" value="MPP_PhoD"/>
    <property type="match status" value="1"/>
</dbReference>
<feature type="region of interest" description="Disordered" evidence="1">
    <location>
        <begin position="66"/>
        <end position="89"/>
    </location>
</feature>
<dbReference type="PANTHER" id="PTHR33987:SF1">
    <property type="entry name" value="CALCINEURIN-LIKE METALLO-PHOSPHOESTERASE SUPERFAMILY PROTEIN"/>
    <property type="match status" value="1"/>
</dbReference>
<dbReference type="InterPro" id="IPR029052">
    <property type="entry name" value="Metallo-depent_PP-like"/>
</dbReference>
<evidence type="ECO:0000256" key="2">
    <source>
        <dbReference type="SAM" id="Phobius"/>
    </source>
</evidence>
<feature type="transmembrane region" description="Helical" evidence="2">
    <location>
        <begin position="562"/>
        <end position="588"/>
    </location>
</feature>
<keyword evidence="2" id="KW-0812">Transmembrane</keyword>
<evidence type="ECO:0000313" key="5">
    <source>
        <dbReference type="EMBL" id="CAE0713065.1"/>
    </source>
</evidence>
<dbReference type="InterPro" id="IPR038607">
    <property type="entry name" value="PhoD-like_sf"/>
</dbReference>
<dbReference type="PANTHER" id="PTHR33987">
    <property type="entry name" value="CALCINEURIN-LIKE METALLO-PHOSPHOESTERASE SUPERFAMILY PROTEIN"/>
    <property type="match status" value="1"/>
</dbReference>
<evidence type="ECO:0000259" key="3">
    <source>
        <dbReference type="Pfam" id="PF09423"/>
    </source>
</evidence>
<feature type="region of interest" description="Disordered" evidence="1">
    <location>
        <begin position="1"/>
        <end position="23"/>
    </location>
</feature>
<keyword evidence="2" id="KW-0472">Membrane</keyword>
<organism evidence="4">
    <name type="scientific">Pseudo-nitzschia australis</name>
    <dbReference type="NCBI Taxonomy" id="44445"/>
    <lineage>
        <taxon>Eukaryota</taxon>
        <taxon>Sar</taxon>
        <taxon>Stramenopiles</taxon>
        <taxon>Ochrophyta</taxon>
        <taxon>Bacillariophyta</taxon>
        <taxon>Bacillariophyceae</taxon>
        <taxon>Bacillariophycidae</taxon>
        <taxon>Bacillariales</taxon>
        <taxon>Bacillariaceae</taxon>
        <taxon>Pseudo-nitzschia</taxon>
    </lineage>
</organism>
<protein>
    <recommendedName>
        <fullName evidence="3">PhoD-like phosphatase metallophosphatase domain-containing protein</fullName>
    </recommendedName>
</protein>
<gene>
    <name evidence="4" type="ORF">PAUS00366_LOCUS5815</name>
    <name evidence="5" type="ORF">PAUS00366_LOCUS5817</name>
</gene>
<dbReference type="Gene3D" id="3.60.21.70">
    <property type="entry name" value="PhoD-like phosphatase"/>
    <property type="match status" value="1"/>
</dbReference>
<dbReference type="AlphaFoldDB" id="A0A6U9X9A1"/>
<reference evidence="4" key="1">
    <citation type="submission" date="2021-01" db="EMBL/GenBank/DDBJ databases">
        <authorList>
            <person name="Corre E."/>
            <person name="Pelletier E."/>
            <person name="Niang G."/>
            <person name="Scheremetjew M."/>
            <person name="Finn R."/>
            <person name="Kale V."/>
            <person name="Holt S."/>
            <person name="Cochrane G."/>
            <person name="Meng A."/>
            <person name="Brown T."/>
            <person name="Cohen L."/>
        </authorList>
    </citation>
    <scope>NUCLEOTIDE SEQUENCE</scope>
    <source>
        <strain evidence="4">10249 10 AB</strain>
    </source>
</reference>
<feature type="compositionally biased region" description="Low complexity" evidence="1">
    <location>
        <begin position="78"/>
        <end position="88"/>
    </location>
</feature>
<name>A0A6U9X9A1_9STRA</name>
<dbReference type="InterPro" id="IPR018946">
    <property type="entry name" value="PhoD-like_MPP"/>
</dbReference>
<accession>A0A6U9X9A1</accession>
<dbReference type="EMBL" id="HBIX01007476">
    <property type="protein sequence ID" value="CAE0713065.1"/>
    <property type="molecule type" value="Transcribed_RNA"/>
</dbReference>
<keyword evidence="2" id="KW-1133">Transmembrane helix</keyword>
<evidence type="ECO:0000313" key="4">
    <source>
        <dbReference type="EMBL" id="CAE0713063.1"/>
    </source>
</evidence>
<proteinExistence type="predicted"/>
<feature type="domain" description="PhoD-like phosphatase metallophosphatase" evidence="3">
    <location>
        <begin position="248"/>
        <end position="355"/>
    </location>
</feature>
<dbReference type="SUPFAM" id="SSF56300">
    <property type="entry name" value="Metallo-dependent phosphatases"/>
    <property type="match status" value="1"/>
</dbReference>
<feature type="compositionally biased region" description="Basic and acidic residues" evidence="1">
    <location>
        <begin position="1"/>
        <end position="11"/>
    </location>
</feature>